<reference evidence="3" key="2">
    <citation type="submission" date="2014-07" db="EMBL/GenBank/DDBJ databases">
        <authorList>
            <person name="Hull J."/>
        </authorList>
    </citation>
    <scope>NUCLEOTIDE SEQUENCE</scope>
</reference>
<dbReference type="AlphaFoldDB" id="A0A0A9YLV5"/>
<feature type="non-terminal residue" evidence="3">
    <location>
        <position position="1"/>
    </location>
</feature>
<keyword evidence="1" id="KW-0479">Metal-binding</keyword>
<organism evidence="3">
    <name type="scientific">Lygus hesperus</name>
    <name type="common">Western plant bug</name>
    <dbReference type="NCBI Taxonomy" id="30085"/>
    <lineage>
        <taxon>Eukaryota</taxon>
        <taxon>Metazoa</taxon>
        <taxon>Ecdysozoa</taxon>
        <taxon>Arthropoda</taxon>
        <taxon>Hexapoda</taxon>
        <taxon>Insecta</taxon>
        <taxon>Pterygota</taxon>
        <taxon>Neoptera</taxon>
        <taxon>Paraneoptera</taxon>
        <taxon>Hemiptera</taxon>
        <taxon>Heteroptera</taxon>
        <taxon>Panheteroptera</taxon>
        <taxon>Cimicomorpha</taxon>
        <taxon>Miridae</taxon>
        <taxon>Mirini</taxon>
        <taxon>Lygus</taxon>
    </lineage>
</organism>
<dbReference type="InterPro" id="IPR007527">
    <property type="entry name" value="Znf_SWIM"/>
</dbReference>
<dbReference type="GO" id="GO:0008270">
    <property type="term" value="F:zinc ion binding"/>
    <property type="evidence" value="ECO:0007669"/>
    <property type="project" value="UniProtKB-KW"/>
</dbReference>
<dbReference type="InterPro" id="IPR052797">
    <property type="entry name" value="RegFact_GeneExpr_CellDeath"/>
</dbReference>
<dbReference type="PROSITE" id="PS50966">
    <property type="entry name" value="ZF_SWIM"/>
    <property type="match status" value="1"/>
</dbReference>
<dbReference type="PANTHER" id="PTHR33936:SF24">
    <property type="entry name" value="C2H2-TYPE DOMAIN-CONTAINING PROTEIN"/>
    <property type="match status" value="1"/>
</dbReference>
<evidence type="ECO:0000313" key="3">
    <source>
        <dbReference type="EMBL" id="JAG33149.1"/>
    </source>
</evidence>
<feature type="domain" description="SWIM-type" evidence="2">
    <location>
        <begin position="208"/>
        <end position="258"/>
    </location>
</feature>
<dbReference type="PANTHER" id="PTHR33936">
    <property type="entry name" value="PROTEIN CBG17840"/>
    <property type="match status" value="1"/>
</dbReference>
<dbReference type="EMBL" id="GBHO01010455">
    <property type="protein sequence ID" value="JAG33149.1"/>
    <property type="molecule type" value="Transcribed_RNA"/>
</dbReference>
<reference evidence="3" key="1">
    <citation type="journal article" date="2014" name="PLoS ONE">
        <title>Transcriptome-Based Identification of ABC Transporters in the Western Tarnished Plant Bug Lygus hesperus.</title>
        <authorList>
            <person name="Hull J.J."/>
            <person name="Chaney K."/>
            <person name="Geib S.M."/>
            <person name="Fabrick J.A."/>
            <person name="Brent C.S."/>
            <person name="Walsh D."/>
            <person name="Lavine L.C."/>
        </authorList>
    </citation>
    <scope>NUCLEOTIDE SEQUENCE</scope>
</reference>
<evidence type="ECO:0000256" key="1">
    <source>
        <dbReference type="PROSITE-ProRule" id="PRU00325"/>
    </source>
</evidence>
<sequence>SDKFSSVEHFTRHLQDVHDVTASLERRKFDTQTEFENWRRDIENSEPVKFVKNHTQNTEEKRVIYYHCNRSGPVKIRVNSEERKREMKTKGSCKINAYCPARITATFSRDGSVEVAFCLTHFGHELAAGHVPVKKAIAEKIASNVPFDFNKFIALEKGKLSHKIRELRKSHKASLDLSIDRVLIPNEDPVDPQIKSWSVFSPTRADYYTVSLSNDACDCPISCQQCNACFHKFKCTCIDYSVRGIMCKHVHLVCRFVGAQSEESAKNTLSIHESASQNDADPQLVVDIEKKEEDSRQIVNLLCKRNFESFEEDKMDLVETFKTAVNQCDTKLKMDIVKETLRTMNAKLSAVETGIQPKKFMCKRKIDIRHKIEPQRQFKLNKKINKREFVKPTKEEATRIAAQSCLQLLVD</sequence>
<keyword evidence="1" id="KW-0863">Zinc-finger</keyword>
<gene>
    <name evidence="3" type="primary">ztf-17_0</name>
    <name evidence="3" type="ORF">CM83_26113</name>
</gene>
<protein>
    <submittedName>
        <fullName evidence="3">Putative zinc finger transcription factor protein 17</fullName>
    </submittedName>
</protein>
<accession>A0A0A9YLV5</accession>
<evidence type="ECO:0000259" key="2">
    <source>
        <dbReference type="PROSITE" id="PS50966"/>
    </source>
</evidence>
<proteinExistence type="predicted"/>
<keyword evidence="1" id="KW-0862">Zinc</keyword>
<name>A0A0A9YLV5_LYGHE</name>